<feature type="compositionally biased region" description="Basic and acidic residues" evidence="1">
    <location>
        <begin position="92"/>
        <end position="102"/>
    </location>
</feature>
<dbReference type="Pfam" id="PF14261">
    <property type="entry name" value="DUF4351"/>
    <property type="match status" value="1"/>
</dbReference>
<dbReference type="RefSeq" id="WP_369075136.1">
    <property type="nucleotide sequence ID" value="NZ_NRRV01000045.1"/>
</dbReference>
<evidence type="ECO:0000313" key="3">
    <source>
        <dbReference type="EMBL" id="MBK1632343.1"/>
    </source>
</evidence>
<sequence>MLLRLVKRRFDQVPAGLPERITALTSAQRGELSEALFDFNTPADLEAWLRERPAPKDRLPAPATPHRPRPSPPAKPSTAARGCSHSNPCALWERHPCRDGLGRDVGTASRPAAAPSARAPHQQRPTSPAGDTQALGHFQAT</sequence>
<dbReference type="InterPro" id="IPR025587">
    <property type="entry name" value="DUF4351"/>
</dbReference>
<evidence type="ECO:0000256" key="1">
    <source>
        <dbReference type="SAM" id="MobiDB-lite"/>
    </source>
</evidence>
<keyword evidence="4" id="KW-1185">Reference proteome</keyword>
<accession>A0ABS1CK86</accession>
<proteinExistence type="predicted"/>
<reference evidence="3 4" key="1">
    <citation type="journal article" date="2020" name="Microorganisms">
        <title>Osmotic Adaptation and Compatible Solute Biosynthesis of Phototrophic Bacteria as Revealed from Genome Analyses.</title>
        <authorList>
            <person name="Imhoff J.F."/>
            <person name="Rahn T."/>
            <person name="Kunzel S."/>
            <person name="Keller A."/>
            <person name="Neulinger S.C."/>
        </authorList>
    </citation>
    <scope>NUCLEOTIDE SEQUENCE [LARGE SCALE GENOMIC DNA]</scope>
    <source>
        <strain evidence="3 4">DSM 6210</strain>
    </source>
</reference>
<feature type="compositionally biased region" description="Pro residues" evidence="1">
    <location>
        <begin position="62"/>
        <end position="75"/>
    </location>
</feature>
<evidence type="ECO:0000313" key="4">
    <source>
        <dbReference type="Proteomes" id="UP000748752"/>
    </source>
</evidence>
<name>A0ABS1CK86_9GAMM</name>
<feature type="domain" description="DUF4351" evidence="2">
    <location>
        <begin position="2"/>
        <end position="49"/>
    </location>
</feature>
<feature type="compositionally biased region" description="Low complexity" evidence="1">
    <location>
        <begin position="108"/>
        <end position="120"/>
    </location>
</feature>
<evidence type="ECO:0000259" key="2">
    <source>
        <dbReference type="Pfam" id="PF14261"/>
    </source>
</evidence>
<gene>
    <name evidence="3" type="ORF">CKO31_16690</name>
</gene>
<dbReference type="EMBL" id="NRRV01000045">
    <property type="protein sequence ID" value="MBK1632343.1"/>
    <property type="molecule type" value="Genomic_DNA"/>
</dbReference>
<protein>
    <recommendedName>
        <fullName evidence="2">DUF4351 domain-containing protein</fullName>
    </recommendedName>
</protein>
<feature type="compositionally biased region" description="Basic and acidic residues" evidence="1">
    <location>
        <begin position="50"/>
        <end position="59"/>
    </location>
</feature>
<comment type="caution">
    <text evidence="3">The sequence shown here is derived from an EMBL/GenBank/DDBJ whole genome shotgun (WGS) entry which is preliminary data.</text>
</comment>
<organism evidence="3 4">
    <name type="scientific">Thiohalocapsa halophila</name>
    <dbReference type="NCBI Taxonomy" id="69359"/>
    <lineage>
        <taxon>Bacteria</taxon>
        <taxon>Pseudomonadati</taxon>
        <taxon>Pseudomonadota</taxon>
        <taxon>Gammaproteobacteria</taxon>
        <taxon>Chromatiales</taxon>
        <taxon>Chromatiaceae</taxon>
        <taxon>Thiohalocapsa</taxon>
    </lineage>
</organism>
<dbReference type="Proteomes" id="UP000748752">
    <property type="component" value="Unassembled WGS sequence"/>
</dbReference>
<feature type="region of interest" description="Disordered" evidence="1">
    <location>
        <begin position="50"/>
        <end position="141"/>
    </location>
</feature>